<evidence type="ECO:0000256" key="1">
    <source>
        <dbReference type="SAM" id="Phobius"/>
    </source>
</evidence>
<sequence length="201" mass="23055">MLLLAIFNIVYATAHLLVIPVTYIHGFGFCFYSSSFMAGYKYIGYGSLLGYCSLFAQSTILLAYHFIYRYACICKPNWLALIHTKRVIGLLSVAYLSYFGLWVTLLDWFLVIFVCGWKMNEKLRSAEMCSARGYRLQKQLFQALMIQFIVPIILEYIPCTSIFLVPMLGEEINLEWATMCISLYPIFEPLAVIYFVKVGAA</sequence>
<dbReference type="Pfam" id="PF10326">
    <property type="entry name" value="7TM_GPCR_Str"/>
    <property type="match status" value="1"/>
</dbReference>
<dbReference type="Proteomes" id="UP001177023">
    <property type="component" value="Unassembled WGS sequence"/>
</dbReference>
<accession>A0AA36FWJ6</accession>
<keyword evidence="1" id="KW-0472">Membrane</keyword>
<gene>
    <name evidence="2" type="ORF">MSPICULIGERA_LOCUS6068</name>
</gene>
<feature type="transmembrane region" description="Helical" evidence="1">
    <location>
        <begin position="176"/>
        <end position="196"/>
    </location>
</feature>
<protein>
    <submittedName>
        <fullName evidence="2">Uncharacterized protein</fullName>
    </submittedName>
</protein>
<dbReference type="GO" id="GO:0038022">
    <property type="term" value="F:G protein-coupled olfactory receptor activity"/>
    <property type="evidence" value="ECO:0007669"/>
    <property type="project" value="TreeGrafter"/>
</dbReference>
<evidence type="ECO:0000313" key="3">
    <source>
        <dbReference type="Proteomes" id="UP001177023"/>
    </source>
</evidence>
<proteinExistence type="predicted"/>
<feature type="transmembrane region" description="Helical" evidence="1">
    <location>
        <begin position="87"/>
        <end position="119"/>
    </location>
</feature>
<organism evidence="2 3">
    <name type="scientific">Mesorhabditis spiculigera</name>
    <dbReference type="NCBI Taxonomy" id="96644"/>
    <lineage>
        <taxon>Eukaryota</taxon>
        <taxon>Metazoa</taxon>
        <taxon>Ecdysozoa</taxon>
        <taxon>Nematoda</taxon>
        <taxon>Chromadorea</taxon>
        <taxon>Rhabditida</taxon>
        <taxon>Rhabditina</taxon>
        <taxon>Rhabditomorpha</taxon>
        <taxon>Rhabditoidea</taxon>
        <taxon>Rhabditidae</taxon>
        <taxon>Mesorhabditinae</taxon>
        <taxon>Mesorhabditis</taxon>
    </lineage>
</organism>
<evidence type="ECO:0000313" key="2">
    <source>
        <dbReference type="EMBL" id="CAJ0567517.1"/>
    </source>
</evidence>
<dbReference type="InterPro" id="IPR019428">
    <property type="entry name" value="7TM_GPCR_serpentine_rcpt_Str"/>
</dbReference>
<comment type="caution">
    <text evidence="2">The sequence shown here is derived from an EMBL/GenBank/DDBJ whole genome shotgun (WGS) entry which is preliminary data.</text>
</comment>
<feature type="non-terminal residue" evidence="2">
    <location>
        <position position="201"/>
    </location>
</feature>
<keyword evidence="3" id="KW-1185">Reference proteome</keyword>
<dbReference type="SUPFAM" id="SSF81321">
    <property type="entry name" value="Family A G protein-coupled receptor-like"/>
    <property type="match status" value="1"/>
</dbReference>
<feature type="transmembrane region" description="Helical" evidence="1">
    <location>
        <begin position="42"/>
        <end position="67"/>
    </location>
</feature>
<reference evidence="2" key="1">
    <citation type="submission" date="2023-06" db="EMBL/GenBank/DDBJ databases">
        <authorList>
            <person name="Delattre M."/>
        </authorList>
    </citation>
    <scope>NUCLEOTIDE SEQUENCE</scope>
    <source>
        <strain evidence="2">AF72</strain>
    </source>
</reference>
<keyword evidence="1" id="KW-1133">Transmembrane helix</keyword>
<dbReference type="AlphaFoldDB" id="A0AA36FWJ6"/>
<dbReference type="EMBL" id="CATQJA010001495">
    <property type="protein sequence ID" value="CAJ0567517.1"/>
    <property type="molecule type" value="Genomic_DNA"/>
</dbReference>
<feature type="transmembrane region" description="Helical" evidence="1">
    <location>
        <begin position="140"/>
        <end position="164"/>
    </location>
</feature>
<name>A0AA36FWJ6_9BILA</name>
<dbReference type="PANTHER" id="PTHR22943:SF248">
    <property type="entry name" value="SEVEN TM RECEPTOR"/>
    <property type="match status" value="1"/>
</dbReference>
<feature type="transmembrane region" description="Helical" evidence="1">
    <location>
        <begin position="6"/>
        <end position="30"/>
    </location>
</feature>
<dbReference type="PANTHER" id="PTHR22943">
    <property type="entry name" value="7-TRANSMEMBRANE DOMAIN RECEPTOR C.ELEGANS"/>
    <property type="match status" value="1"/>
</dbReference>
<dbReference type="GO" id="GO:0005886">
    <property type="term" value="C:plasma membrane"/>
    <property type="evidence" value="ECO:0007669"/>
    <property type="project" value="TreeGrafter"/>
</dbReference>
<dbReference type="GO" id="GO:0042048">
    <property type="term" value="P:olfactory behavior"/>
    <property type="evidence" value="ECO:0007669"/>
    <property type="project" value="TreeGrafter"/>
</dbReference>
<keyword evidence="1" id="KW-0812">Transmembrane</keyword>